<gene>
    <name evidence="2" type="ORF">A2Z11_02550</name>
</gene>
<keyword evidence="1" id="KW-0812">Transmembrane</keyword>
<evidence type="ECO:0000313" key="2">
    <source>
        <dbReference type="EMBL" id="OGY26476.1"/>
    </source>
</evidence>
<dbReference type="Proteomes" id="UP000176389">
    <property type="component" value="Unassembled WGS sequence"/>
</dbReference>
<evidence type="ECO:0000313" key="3">
    <source>
        <dbReference type="Proteomes" id="UP000176389"/>
    </source>
</evidence>
<protein>
    <submittedName>
        <fullName evidence="2">Uncharacterized protein</fullName>
    </submittedName>
</protein>
<sequence>MARFLMPSKKAGKMSKVETEEWFIRVHIKLFLPFVVGVNILFKFLGEPSLIVVASVFYMLPAYWIFIFTRWSIEQKRFGIAKSLLGFTTAGAMVVGAFFVNLALPEII</sequence>
<keyword evidence="1" id="KW-1133">Transmembrane helix</keyword>
<dbReference type="AlphaFoldDB" id="A0A1G1WFK2"/>
<feature type="transmembrane region" description="Helical" evidence="1">
    <location>
        <begin position="48"/>
        <end position="71"/>
    </location>
</feature>
<organism evidence="2 3">
    <name type="scientific">Candidatus Woykebacteria bacterium RBG_16_43_9</name>
    <dbReference type="NCBI Taxonomy" id="1802596"/>
    <lineage>
        <taxon>Bacteria</taxon>
        <taxon>Candidatus Woykeibacteriota</taxon>
    </lineage>
</organism>
<accession>A0A1G1WFK2</accession>
<comment type="caution">
    <text evidence="2">The sequence shown here is derived from an EMBL/GenBank/DDBJ whole genome shotgun (WGS) entry which is preliminary data.</text>
</comment>
<name>A0A1G1WFK2_9BACT</name>
<dbReference type="STRING" id="1802596.A2Z11_02550"/>
<dbReference type="EMBL" id="MHCS01000021">
    <property type="protein sequence ID" value="OGY26476.1"/>
    <property type="molecule type" value="Genomic_DNA"/>
</dbReference>
<feature type="transmembrane region" description="Helical" evidence="1">
    <location>
        <begin position="83"/>
        <end position="104"/>
    </location>
</feature>
<keyword evidence="1" id="KW-0472">Membrane</keyword>
<evidence type="ECO:0000256" key="1">
    <source>
        <dbReference type="SAM" id="Phobius"/>
    </source>
</evidence>
<feature type="transmembrane region" description="Helical" evidence="1">
    <location>
        <begin position="22"/>
        <end position="42"/>
    </location>
</feature>
<reference evidence="2 3" key="1">
    <citation type="journal article" date="2016" name="Nat. Commun.">
        <title>Thousands of microbial genomes shed light on interconnected biogeochemical processes in an aquifer system.</title>
        <authorList>
            <person name="Anantharaman K."/>
            <person name="Brown C.T."/>
            <person name="Hug L.A."/>
            <person name="Sharon I."/>
            <person name="Castelle C.J."/>
            <person name="Probst A.J."/>
            <person name="Thomas B.C."/>
            <person name="Singh A."/>
            <person name="Wilkins M.J."/>
            <person name="Karaoz U."/>
            <person name="Brodie E.L."/>
            <person name="Williams K.H."/>
            <person name="Hubbard S.S."/>
            <person name="Banfield J.F."/>
        </authorList>
    </citation>
    <scope>NUCLEOTIDE SEQUENCE [LARGE SCALE GENOMIC DNA]</scope>
</reference>
<proteinExistence type="predicted"/>